<organism evidence="2 3">
    <name type="scientific">Bos indicus x Bos taurus</name>
    <name type="common">Hybrid cattle</name>
    <dbReference type="NCBI Taxonomy" id="30522"/>
    <lineage>
        <taxon>Eukaryota</taxon>
        <taxon>Metazoa</taxon>
        <taxon>Chordata</taxon>
        <taxon>Craniata</taxon>
        <taxon>Vertebrata</taxon>
        <taxon>Euteleostomi</taxon>
        <taxon>Mammalia</taxon>
        <taxon>Eutheria</taxon>
        <taxon>Laurasiatheria</taxon>
        <taxon>Artiodactyla</taxon>
        <taxon>Ruminantia</taxon>
        <taxon>Pecora</taxon>
        <taxon>Bovidae</taxon>
        <taxon>Bovinae</taxon>
        <taxon>Bos</taxon>
    </lineage>
</organism>
<proteinExistence type="predicted"/>
<name>A0A4W2DQI6_BOBOX</name>
<protein>
    <recommendedName>
        <fullName evidence="1">Jacalin-type lectin domain-containing protein</fullName>
    </recommendedName>
</protein>
<feature type="domain" description="Jacalin-type lectin" evidence="1">
    <location>
        <begin position="1"/>
        <end position="44"/>
    </location>
</feature>
<dbReference type="PROSITE" id="PS51752">
    <property type="entry name" value="JACALIN_LECTIN"/>
    <property type="match status" value="1"/>
</dbReference>
<dbReference type="Ensembl" id="ENSBIXT00000053512.1">
    <property type="protein sequence ID" value="ENSBIXP00000026420.1"/>
    <property type="gene ID" value="ENSBIXG00000030065.1"/>
</dbReference>
<evidence type="ECO:0000313" key="2">
    <source>
        <dbReference type="Ensembl" id="ENSBIXP00000026420.1"/>
    </source>
</evidence>
<reference evidence="2" key="3">
    <citation type="submission" date="2025-09" db="UniProtKB">
        <authorList>
            <consortium name="Ensembl"/>
        </authorList>
    </citation>
    <scope>IDENTIFICATION</scope>
</reference>
<dbReference type="InterPro" id="IPR001229">
    <property type="entry name" value="Jacalin-like_lectin_dom"/>
</dbReference>
<sequence>MELGLLYTSYFSLEWRFSYKKMEIVVFHMKHWKHLYSLFAYVSTCLKHLCAYPHELVAHVCVIFCVDCVQPQLTEMNVTDREIWSKQKAAPGIHRVWETGPCISEVVLFKTGMRKEWPVDNTEQCVHKFGFTSRDIKKLTVSAVLMCVCVHKMYVEGLRTHPV</sequence>
<accession>A0A4W2DQI6</accession>
<evidence type="ECO:0000259" key="1">
    <source>
        <dbReference type="PROSITE" id="PS51752"/>
    </source>
</evidence>
<reference evidence="2" key="2">
    <citation type="submission" date="2025-08" db="UniProtKB">
        <authorList>
            <consortium name="Ensembl"/>
        </authorList>
    </citation>
    <scope>IDENTIFICATION</scope>
</reference>
<evidence type="ECO:0000313" key="3">
    <source>
        <dbReference type="Proteomes" id="UP000314981"/>
    </source>
</evidence>
<dbReference type="AlphaFoldDB" id="A0A4W2DQI6"/>
<dbReference type="Proteomes" id="UP000314981">
    <property type="component" value="Unassembled WGS sequence"/>
</dbReference>
<reference evidence="3" key="1">
    <citation type="submission" date="2018-11" db="EMBL/GenBank/DDBJ databases">
        <title>Haplotype-resolved cattle genomes.</title>
        <authorList>
            <person name="Low W.Y."/>
            <person name="Tearle R."/>
            <person name="Bickhart D.M."/>
            <person name="Rosen B.D."/>
            <person name="Koren S."/>
            <person name="Rhie A."/>
            <person name="Hiendleder S."/>
            <person name="Phillippy A.M."/>
            <person name="Smith T.P.L."/>
            <person name="Williams J.L."/>
        </authorList>
    </citation>
    <scope>NUCLEOTIDE SEQUENCE [LARGE SCALE GENOMIC DNA]</scope>
</reference>
<keyword evidence="3" id="KW-1185">Reference proteome</keyword>